<protein>
    <submittedName>
        <fullName evidence="2">GNAT family N-acetyltransferase</fullName>
        <ecNumber evidence="2">2.3.-.-</ecNumber>
    </submittedName>
</protein>
<dbReference type="InterPro" id="IPR016181">
    <property type="entry name" value="Acyl_CoA_acyltransferase"/>
</dbReference>
<evidence type="ECO:0000259" key="1">
    <source>
        <dbReference type="PROSITE" id="PS51186"/>
    </source>
</evidence>
<organism evidence="2 3">
    <name type="scientific">Tumebacillus lipolyticus</name>
    <dbReference type="NCBI Taxonomy" id="1280370"/>
    <lineage>
        <taxon>Bacteria</taxon>
        <taxon>Bacillati</taxon>
        <taxon>Bacillota</taxon>
        <taxon>Bacilli</taxon>
        <taxon>Bacillales</taxon>
        <taxon>Alicyclobacillaceae</taxon>
        <taxon>Tumebacillus</taxon>
    </lineage>
</organism>
<name>A0ABW4ZW82_9BACL</name>
<keyword evidence="3" id="KW-1185">Reference proteome</keyword>
<comment type="caution">
    <text evidence="2">The sequence shown here is derived from an EMBL/GenBank/DDBJ whole genome shotgun (WGS) entry which is preliminary data.</text>
</comment>
<proteinExistence type="predicted"/>
<sequence>MDVKPIVLEGSRVRLVPIGREHVQGIYEAANAEEIWAYMPYPIDSLERAEFFVEEALAAVEKGTDLVFVIFDKERDQIVGSTRYLDISVANRGLEIGWTWLHPGVWRSPINTESKYLLLRHAFEALRFIRVQLKTDARNVRSQTAIARLGAVREGVLRNHRILPDGYVRDSVYFSILDREWPDVKARLESAL</sequence>
<dbReference type="EC" id="2.3.-.-" evidence="2"/>
<dbReference type="PANTHER" id="PTHR43610:SF1">
    <property type="entry name" value="N-ACETYLTRANSFERASE DOMAIN-CONTAINING PROTEIN"/>
    <property type="match status" value="1"/>
</dbReference>
<evidence type="ECO:0000313" key="2">
    <source>
        <dbReference type="EMBL" id="MFD2169881.1"/>
    </source>
</evidence>
<dbReference type="PROSITE" id="PS51186">
    <property type="entry name" value="GNAT"/>
    <property type="match status" value="1"/>
</dbReference>
<dbReference type="SUPFAM" id="SSF55729">
    <property type="entry name" value="Acyl-CoA N-acyltransferases (Nat)"/>
    <property type="match status" value="1"/>
</dbReference>
<dbReference type="InterPro" id="IPR000182">
    <property type="entry name" value="GNAT_dom"/>
</dbReference>
<accession>A0ABW4ZW82</accession>
<dbReference type="Pfam" id="PF13302">
    <property type="entry name" value="Acetyltransf_3"/>
    <property type="match status" value="1"/>
</dbReference>
<keyword evidence="2" id="KW-0012">Acyltransferase</keyword>
<evidence type="ECO:0000313" key="3">
    <source>
        <dbReference type="Proteomes" id="UP001597343"/>
    </source>
</evidence>
<gene>
    <name evidence="2" type="ORF">ACFSOY_07730</name>
</gene>
<feature type="domain" description="N-acetyltransferase" evidence="1">
    <location>
        <begin position="13"/>
        <end position="179"/>
    </location>
</feature>
<dbReference type="Gene3D" id="3.40.630.30">
    <property type="match status" value="1"/>
</dbReference>
<dbReference type="RefSeq" id="WP_386045372.1">
    <property type="nucleotide sequence ID" value="NZ_JBHUIO010000005.1"/>
</dbReference>
<dbReference type="PANTHER" id="PTHR43610">
    <property type="entry name" value="BLL6696 PROTEIN"/>
    <property type="match status" value="1"/>
</dbReference>
<dbReference type="EMBL" id="JBHUIO010000005">
    <property type="protein sequence ID" value="MFD2169881.1"/>
    <property type="molecule type" value="Genomic_DNA"/>
</dbReference>
<dbReference type="GO" id="GO:0016746">
    <property type="term" value="F:acyltransferase activity"/>
    <property type="evidence" value="ECO:0007669"/>
    <property type="project" value="UniProtKB-KW"/>
</dbReference>
<reference evidence="3" key="1">
    <citation type="journal article" date="2019" name="Int. J. Syst. Evol. Microbiol.">
        <title>The Global Catalogue of Microorganisms (GCM) 10K type strain sequencing project: providing services to taxonomists for standard genome sequencing and annotation.</title>
        <authorList>
            <consortium name="The Broad Institute Genomics Platform"/>
            <consortium name="The Broad Institute Genome Sequencing Center for Infectious Disease"/>
            <person name="Wu L."/>
            <person name="Ma J."/>
        </authorList>
    </citation>
    <scope>NUCLEOTIDE SEQUENCE [LARGE SCALE GENOMIC DNA]</scope>
    <source>
        <strain evidence="3">CGMCC 1.13574</strain>
    </source>
</reference>
<dbReference type="Proteomes" id="UP001597343">
    <property type="component" value="Unassembled WGS sequence"/>
</dbReference>
<keyword evidence="2" id="KW-0808">Transferase</keyword>